<evidence type="ECO:0000256" key="1">
    <source>
        <dbReference type="ARBA" id="ARBA00006525"/>
    </source>
</evidence>
<evidence type="ECO:0000259" key="2">
    <source>
        <dbReference type="Pfam" id="PF02481"/>
    </source>
</evidence>
<dbReference type="PANTHER" id="PTHR43022:SF1">
    <property type="entry name" value="PROTEIN SMF"/>
    <property type="match status" value="1"/>
</dbReference>
<dbReference type="Proteomes" id="UP001550628">
    <property type="component" value="Unassembled WGS sequence"/>
</dbReference>
<dbReference type="InterPro" id="IPR057666">
    <property type="entry name" value="DrpA_SLOG"/>
</dbReference>
<dbReference type="RefSeq" id="WP_356957808.1">
    <property type="nucleotide sequence ID" value="NZ_JBEYBD010000011.1"/>
</dbReference>
<evidence type="ECO:0000313" key="3">
    <source>
        <dbReference type="EMBL" id="MEU1953395.1"/>
    </source>
</evidence>
<evidence type="ECO:0000313" key="4">
    <source>
        <dbReference type="Proteomes" id="UP001550628"/>
    </source>
</evidence>
<dbReference type="InterPro" id="IPR003488">
    <property type="entry name" value="DprA"/>
</dbReference>
<gene>
    <name evidence="3" type="primary">dprA</name>
    <name evidence="3" type="ORF">ABZ510_16145</name>
</gene>
<organism evidence="3 4">
    <name type="scientific">Nocardia rhamnosiphila</name>
    <dbReference type="NCBI Taxonomy" id="426716"/>
    <lineage>
        <taxon>Bacteria</taxon>
        <taxon>Bacillati</taxon>
        <taxon>Actinomycetota</taxon>
        <taxon>Actinomycetes</taxon>
        <taxon>Mycobacteriales</taxon>
        <taxon>Nocardiaceae</taxon>
        <taxon>Nocardia</taxon>
    </lineage>
</organism>
<reference evidence="3 4" key="1">
    <citation type="submission" date="2024-06" db="EMBL/GenBank/DDBJ databases">
        <title>The Natural Products Discovery Center: Release of the First 8490 Sequenced Strains for Exploring Actinobacteria Biosynthetic Diversity.</title>
        <authorList>
            <person name="Kalkreuter E."/>
            <person name="Kautsar S.A."/>
            <person name="Yang D."/>
            <person name="Bader C.D."/>
            <person name="Teijaro C.N."/>
            <person name="Fluegel L."/>
            <person name="Davis C.M."/>
            <person name="Simpson J.R."/>
            <person name="Lauterbach L."/>
            <person name="Steele A.D."/>
            <person name="Gui C."/>
            <person name="Meng S."/>
            <person name="Li G."/>
            <person name="Viehrig K."/>
            <person name="Ye F."/>
            <person name="Su P."/>
            <person name="Kiefer A.F."/>
            <person name="Nichols A."/>
            <person name="Cepeda A.J."/>
            <person name="Yan W."/>
            <person name="Fan B."/>
            <person name="Jiang Y."/>
            <person name="Adhikari A."/>
            <person name="Zheng C.-J."/>
            <person name="Schuster L."/>
            <person name="Cowan T.M."/>
            <person name="Smanski M.J."/>
            <person name="Chevrette M.G."/>
            <person name="De Carvalho L.P.S."/>
            <person name="Shen B."/>
        </authorList>
    </citation>
    <scope>NUCLEOTIDE SEQUENCE [LARGE SCALE GENOMIC DNA]</scope>
    <source>
        <strain evidence="3 4">NPDC019708</strain>
    </source>
</reference>
<proteinExistence type="inferred from homology"/>
<dbReference type="Gene3D" id="3.40.50.450">
    <property type="match status" value="1"/>
</dbReference>
<accession>A0ABV2WR87</accession>
<feature type="domain" description="Smf/DprA SLOG" evidence="2">
    <location>
        <begin position="79"/>
        <end position="295"/>
    </location>
</feature>
<comment type="similarity">
    <text evidence="1">Belongs to the DprA/Smf family.</text>
</comment>
<keyword evidence="4" id="KW-1185">Reference proteome</keyword>
<dbReference type="PANTHER" id="PTHR43022">
    <property type="entry name" value="PROTEIN SMF"/>
    <property type="match status" value="1"/>
</dbReference>
<sequence>MSMTLAPPSAPDPRRQLAWAVLARAALTDPVAVHDLLRTLDVEEAAADLISGVVDGFPSGLRDQAAGDLDRAHRSGARLLTPEDDQWPRQGFDALDAPGTDTVSPVALWVRGGGRLDLFGQYRIAVIGARAATDYGIRIAADFAGTFATAGWTVVAGGAFGVDAAAHRAALVRQAPTVAVLATGVDRAYPSAHAGLFDRIREHGLLVSEYPPQFPASKSQFLQRNRLVAALSRAVVIPECGIRSGARNTANWAHTLGRPVFAVPGPVSSAASAGCHGLIATGDAQLATDPEQTLRAVVGEPPHRPAP</sequence>
<dbReference type="SUPFAM" id="SSF102405">
    <property type="entry name" value="MCP/YpsA-like"/>
    <property type="match status" value="1"/>
</dbReference>
<protein>
    <submittedName>
        <fullName evidence="3">DNA-processing protein DprA</fullName>
    </submittedName>
</protein>
<dbReference type="EMBL" id="JBEYBF010000010">
    <property type="protein sequence ID" value="MEU1953395.1"/>
    <property type="molecule type" value="Genomic_DNA"/>
</dbReference>
<comment type="caution">
    <text evidence="3">The sequence shown here is derived from an EMBL/GenBank/DDBJ whole genome shotgun (WGS) entry which is preliminary data.</text>
</comment>
<dbReference type="Pfam" id="PF02481">
    <property type="entry name" value="DNA_processg_A"/>
    <property type="match status" value="1"/>
</dbReference>
<name>A0ABV2WR87_9NOCA</name>
<dbReference type="NCBIfam" id="TIGR00732">
    <property type="entry name" value="dprA"/>
    <property type="match status" value="1"/>
</dbReference>